<dbReference type="PANTHER" id="PTHR12812:SF0">
    <property type="entry name" value="HEPARAN-SULFATE 6-O-SULFOTRANSFERASE"/>
    <property type="match status" value="1"/>
</dbReference>
<gene>
    <name evidence="8" type="ORF">K1J50_11900</name>
</gene>
<evidence type="ECO:0000256" key="1">
    <source>
        <dbReference type="ARBA" id="ARBA00004167"/>
    </source>
</evidence>
<keyword evidence="5" id="KW-0472">Membrane</keyword>
<evidence type="ECO:0000256" key="7">
    <source>
        <dbReference type="SAM" id="MobiDB-lite"/>
    </source>
</evidence>
<evidence type="ECO:0000313" key="9">
    <source>
        <dbReference type="Proteomes" id="UP001519924"/>
    </source>
</evidence>
<keyword evidence="6" id="KW-0325">Glycoprotein</keyword>
<evidence type="ECO:0000313" key="8">
    <source>
        <dbReference type="EMBL" id="MBW8270188.1"/>
    </source>
</evidence>
<proteinExistence type="predicted"/>
<evidence type="ECO:0000256" key="3">
    <source>
        <dbReference type="ARBA" id="ARBA00022692"/>
    </source>
</evidence>
<dbReference type="PANTHER" id="PTHR12812">
    <property type="entry name" value="HEPARAN SULFATE 6-O-SULFOTRANSFERASE 3"/>
    <property type="match status" value="1"/>
</dbReference>
<dbReference type="InterPro" id="IPR027417">
    <property type="entry name" value="P-loop_NTPase"/>
</dbReference>
<evidence type="ECO:0000256" key="6">
    <source>
        <dbReference type="ARBA" id="ARBA00023180"/>
    </source>
</evidence>
<dbReference type="EMBL" id="JAHZUY010000033">
    <property type="protein sequence ID" value="MBW8270188.1"/>
    <property type="molecule type" value="Genomic_DNA"/>
</dbReference>
<sequence>MRDLRPDPISSAHTRGVQRAWDGDRDKGDAPSLGASMPEASGTADGPPGAGGRRKLAFVHIPKTAGTSFTQALRIGWPCAKVVATQAQFDAVNDDDIANIDLIAGHFHAYCLEDRRFLAFDRVTVLRDPFERLFSAYRFGRDAVAAGVEVGPAMRLAAETTFGDWAFSRFGLAQPHSHLWLLGLNADDQPSRVSFAHLLAQAKARLDRMHVGIVDCLDDFVGYLFRHYGLTGPAFVARMNITRRYDPEEAGLTATQKSELMDLLRPDYELYAYGRALMQQRMEVQSRVLA</sequence>
<feature type="region of interest" description="Disordered" evidence="7">
    <location>
        <begin position="1"/>
        <end position="53"/>
    </location>
</feature>
<keyword evidence="2" id="KW-0808">Transferase</keyword>
<evidence type="ECO:0000256" key="2">
    <source>
        <dbReference type="ARBA" id="ARBA00022679"/>
    </source>
</evidence>
<keyword evidence="3" id="KW-0812">Transmembrane</keyword>
<dbReference type="InterPro" id="IPR010635">
    <property type="entry name" value="Heparan_SO4-6-sulfoTrfase"/>
</dbReference>
<name>A0ABS7F3T0_9PROT</name>
<reference evidence="8 9" key="1">
    <citation type="submission" date="2021-08" db="EMBL/GenBank/DDBJ databases">
        <title>Caldovatus sediminis gen. nov., sp. nov., a moderately thermophilic bacterium isolated from a hot spring.</title>
        <authorList>
            <person name="Hu C.-J."/>
            <person name="Li W.-J."/>
            <person name="Xian W.-D."/>
        </authorList>
    </citation>
    <scope>NUCLEOTIDE SEQUENCE [LARGE SCALE GENOMIC DNA]</scope>
    <source>
        <strain evidence="8 9">SYSU G05006</strain>
    </source>
</reference>
<accession>A0ABS7F3T0</accession>
<evidence type="ECO:0000256" key="4">
    <source>
        <dbReference type="ARBA" id="ARBA00022989"/>
    </source>
</evidence>
<dbReference type="Gene3D" id="3.40.50.300">
    <property type="entry name" value="P-loop containing nucleotide triphosphate hydrolases"/>
    <property type="match status" value="1"/>
</dbReference>
<comment type="caution">
    <text evidence="8">The sequence shown here is derived from an EMBL/GenBank/DDBJ whole genome shotgun (WGS) entry which is preliminary data.</text>
</comment>
<keyword evidence="4" id="KW-1133">Transmembrane helix</keyword>
<dbReference type="Pfam" id="PF03567">
    <property type="entry name" value="Sulfotransfer_2"/>
    <property type="match status" value="1"/>
</dbReference>
<dbReference type="RefSeq" id="WP_220117935.1">
    <property type="nucleotide sequence ID" value="NZ_JAHZUY010000033.1"/>
</dbReference>
<dbReference type="Proteomes" id="UP001519924">
    <property type="component" value="Unassembled WGS sequence"/>
</dbReference>
<evidence type="ECO:0000256" key="5">
    <source>
        <dbReference type="ARBA" id="ARBA00023136"/>
    </source>
</evidence>
<comment type="subcellular location">
    <subcellularLocation>
        <location evidence="1">Membrane</location>
        <topology evidence="1">Single-pass membrane protein</topology>
    </subcellularLocation>
</comment>
<organism evidence="8 9">
    <name type="scientific">Caldovatus aquaticus</name>
    <dbReference type="NCBI Taxonomy" id="2865671"/>
    <lineage>
        <taxon>Bacteria</taxon>
        <taxon>Pseudomonadati</taxon>
        <taxon>Pseudomonadota</taxon>
        <taxon>Alphaproteobacteria</taxon>
        <taxon>Acetobacterales</taxon>
        <taxon>Roseomonadaceae</taxon>
        <taxon>Caldovatus</taxon>
    </lineage>
</organism>
<keyword evidence="9" id="KW-1185">Reference proteome</keyword>
<protein>
    <submittedName>
        <fullName evidence="8">Sulfotransferase family protein</fullName>
    </submittedName>
</protein>
<dbReference type="InterPro" id="IPR005331">
    <property type="entry name" value="Sulfotransferase"/>
</dbReference>